<sequence>MSPAEHSAAPPRAGWTAAWALARKDLQLLLRDRAGVFLTFFWPLILATFFGALGPGFGALTTGDEGEAGAESSAMVVLAVDEADSPDSRALLEALDATPRVRLEAAQREDAQARVRSGGAPAMVVLEPDFALAADTPEVRVRVDPRRRSEAEVLGQALELALHRARAGEPGASTLTVHLDWLGGGPGDQSNDAALTKPPSPFAVTFPQGIIWAVLACAATFATSLVQERNQGTLLRLAVAPLPRWQLLVGKALACLVAILAVAAVLLAVATLGFGVRPHSWPLLLLAVLSTGLGFVGVMTALAALGRRSASAAGMSWAILMAMAVVGGGMVPLFMLPELLQRAATLSPVAWALMAMEGAVWRGFGLAELLPWCAALVGLGLAGLAVGSRAVRDL</sequence>
<name>A6G379_9BACT</name>
<dbReference type="PANTHER" id="PTHR30294:SF38">
    <property type="entry name" value="TRANSPORT PERMEASE PROTEIN"/>
    <property type="match status" value="1"/>
</dbReference>
<feature type="transmembrane region" description="Helical" evidence="6">
    <location>
        <begin position="281"/>
        <end position="305"/>
    </location>
</feature>
<evidence type="ECO:0000256" key="1">
    <source>
        <dbReference type="ARBA" id="ARBA00004651"/>
    </source>
</evidence>
<evidence type="ECO:0000256" key="5">
    <source>
        <dbReference type="ARBA" id="ARBA00023136"/>
    </source>
</evidence>
<gene>
    <name evidence="8" type="ORF">PPSIR1_16620</name>
</gene>
<evidence type="ECO:0000313" key="9">
    <source>
        <dbReference type="Proteomes" id="UP000005801"/>
    </source>
</evidence>
<evidence type="ECO:0000259" key="7">
    <source>
        <dbReference type="Pfam" id="PF12698"/>
    </source>
</evidence>
<dbReference type="Proteomes" id="UP000005801">
    <property type="component" value="Unassembled WGS sequence"/>
</dbReference>
<evidence type="ECO:0000313" key="8">
    <source>
        <dbReference type="EMBL" id="EDM79704.1"/>
    </source>
</evidence>
<keyword evidence="3 6" id="KW-0812">Transmembrane</keyword>
<feature type="transmembrane region" description="Helical" evidence="6">
    <location>
        <begin position="317"/>
        <end position="336"/>
    </location>
</feature>
<dbReference type="Pfam" id="PF12698">
    <property type="entry name" value="ABC2_membrane_3"/>
    <property type="match status" value="1"/>
</dbReference>
<dbReference type="GO" id="GO:0005886">
    <property type="term" value="C:plasma membrane"/>
    <property type="evidence" value="ECO:0007669"/>
    <property type="project" value="UniProtKB-SubCell"/>
</dbReference>
<protein>
    <recommendedName>
        <fullName evidence="7">ABC-2 type transporter transmembrane domain-containing protein</fullName>
    </recommendedName>
</protein>
<dbReference type="RefSeq" id="WP_006971178.1">
    <property type="nucleotide sequence ID" value="NZ_ABCS01000017.1"/>
</dbReference>
<dbReference type="AlphaFoldDB" id="A6G379"/>
<keyword evidence="5 6" id="KW-0472">Membrane</keyword>
<dbReference type="OrthoDB" id="5500847at2"/>
<proteinExistence type="predicted"/>
<reference evidence="8 9" key="1">
    <citation type="submission" date="2007-06" db="EMBL/GenBank/DDBJ databases">
        <authorList>
            <person name="Shimkets L."/>
            <person name="Ferriera S."/>
            <person name="Johnson J."/>
            <person name="Kravitz S."/>
            <person name="Beeson K."/>
            <person name="Sutton G."/>
            <person name="Rogers Y.-H."/>
            <person name="Friedman R."/>
            <person name="Frazier M."/>
            <person name="Venter J.C."/>
        </authorList>
    </citation>
    <scope>NUCLEOTIDE SEQUENCE [LARGE SCALE GENOMIC DNA]</scope>
    <source>
        <strain evidence="8 9">SIR-1</strain>
    </source>
</reference>
<dbReference type="InterPro" id="IPR013525">
    <property type="entry name" value="ABC2_TM"/>
</dbReference>
<dbReference type="eggNOG" id="COG0842">
    <property type="taxonomic scope" value="Bacteria"/>
</dbReference>
<feature type="transmembrane region" description="Helical" evidence="6">
    <location>
        <begin position="247"/>
        <end position="275"/>
    </location>
</feature>
<feature type="transmembrane region" description="Helical" evidence="6">
    <location>
        <begin position="34"/>
        <end position="53"/>
    </location>
</feature>
<comment type="caution">
    <text evidence="8">The sequence shown here is derived from an EMBL/GenBank/DDBJ whole genome shotgun (WGS) entry which is preliminary data.</text>
</comment>
<evidence type="ECO:0000256" key="3">
    <source>
        <dbReference type="ARBA" id="ARBA00022692"/>
    </source>
</evidence>
<accession>A6G379</accession>
<feature type="transmembrane region" description="Helical" evidence="6">
    <location>
        <begin position="369"/>
        <end position="391"/>
    </location>
</feature>
<dbReference type="PANTHER" id="PTHR30294">
    <property type="entry name" value="MEMBRANE COMPONENT OF ABC TRANSPORTER YHHJ-RELATED"/>
    <property type="match status" value="1"/>
</dbReference>
<organism evidence="8 9">
    <name type="scientific">Plesiocystis pacifica SIR-1</name>
    <dbReference type="NCBI Taxonomy" id="391625"/>
    <lineage>
        <taxon>Bacteria</taxon>
        <taxon>Pseudomonadati</taxon>
        <taxon>Myxococcota</taxon>
        <taxon>Polyangia</taxon>
        <taxon>Nannocystales</taxon>
        <taxon>Nannocystaceae</taxon>
        <taxon>Plesiocystis</taxon>
    </lineage>
</organism>
<evidence type="ECO:0000256" key="6">
    <source>
        <dbReference type="SAM" id="Phobius"/>
    </source>
</evidence>
<feature type="transmembrane region" description="Helical" evidence="6">
    <location>
        <begin position="209"/>
        <end position="226"/>
    </location>
</feature>
<keyword evidence="4 6" id="KW-1133">Transmembrane helix</keyword>
<keyword evidence="9" id="KW-1185">Reference proteome</keyword>
<evidence type="ECO:0000256" key="4">
    <source>
        <dbReference type="ARBA" id="ARBA00022989"/>
    </source>
</evidence>
<keyword evidence="2" id="KW-1003">Cell membrane</keyword>
<dbReference type="GO" id="GO:0140359">
    <property type="term" value="F:ABC-type transporter activity"/>
    <property type="evidence" value="ECO:0007669"/>
    <property type="project" value="InterPro"/>
</dbReference>
<comment type="subcellular location">
    <subcellularLocation>
        <location evidence="1">Cell membrane</location>
        <topology evidence="1">Multi-pass membrane protein</topology>
    </subcellularLocation>
</comment>
<evidence type="ECO:0000256" key="2">
    <source>
        <dbReference type="ARBA" id="ARBA00022475"/>
    </source>
</evidence>
<dbReference type="InterPro" id="IPR051449">
    <property type="entry name" value="ABC-2_transporter_component"/>
</dbReference>
<dbReference type="EMBL" id="ABCS01000017">
    <property type="protein sequence ID" value="EDM79704.1"/>
    <property type="molecule type" value="Genomic_DNA"/>
</dbReference>
<dbReference type="STRING" id="391625.PPSIR1_16620"/>
<feature type="domain" description="ABC-2 type transporter transmembrane" evidence="7">
    <location>
        <begin position="35"/>
        <end position="386"/>
    </location>
</feature>